<dbReference type="SUPFAM" id="SSF55120">
    <property type="entry name" value="Pseudouridine synthase"/>
    <property type="match status" value="1"/>
</dbReference>
<evidence type="ECO:0000313" key="6">
    <source>
        <dbReference type="Proteomes" id="UP000002215"/>
    </source>
</evidence>
<dbReference type="GO" id="GO:0140098">
    <property type="term" value="F:catalytic activity, acting on RNA"/>
    <property type="evidence" value="ECO:0007669"/>
    <property type="project" value="UniProtKB-ARBA"/>
</dbReference>
<dbReference type="GO" id="GO:0003723">
    <property type="term" value="F:RNA binding"/>
    <property type="evidence" value="ECO:0007669"/>
    <property type="project" value="InterPro"/>
</dbReference>
<dbReference type="InterPro" id="IPR018496">
    <property type="entry name" value="PsdUridine_synth_RsuA/RluB_CS"/>
</dbReference>
<dbReference type="Proteomes" id="UP000002215">
    <property type="component" value="Chromosome"/>
</dbReference>
<name>A0A979G816_CHIPD</name>
<dbReference type="InterPro" id="IPR020094">
    <property type="entry name" value="TruA/RsuA/RluB/E/F_N"/>
</dbReference>
<feature type="domain" description="Pseudouridine synthase RsuA/RluA-like" evidence="4">
    <location>
        <begin position="8"/>
        <end position="159"/>
    </location>
</feature>
<dbReference type="InterPro" id="IPR050343">
    <property type="entry name" value="RsuA_PseudoU_synthase"/>
</dbReference>
<reference evidence="6" key="1">
    <citation type="submission" date="2009-08" db="EMBL/GenBank/DDBJ databases">
        <title>The complete genome of Chitinophaga pinensis DSM 2588.</title>
        <authorList>
            <consortium name="US DOE Joint Genome Institute (JGI-PGF)"/>
            <person name="Lucas S."/>
            <person name="Copeland A."/>
            <person name="Lapidus A."/>
            <person name="Glavina del Rio T."/>
            <person name="Dalin E."/>
            <person name="Tice H."/>
            <person name="Bruce D."/>
            <person name="Goodwin L."/>
            <person name="Pitluck S."/>
            <person name="Kyrpides N."/>
            <person name="Mavromatis K."/>
            <person name="Ivanova N."/>
            <person name="Mikhailova N."/>
            <person name="Sims D."/>
            <person name="Meinche L."/>
            <person name="Brettin T."/>
            <person name="Detter J.C."/>
            <person name="Han C."/>
            <person name="Larimer F."/>
            <person name="Land M."/>
            <person name="Hauser L."/>
            <person name="Markowitz V."/>
            <person name="Cheng J.-F."/>
            <person name="Hugenholtz P."/>
            <person name="Woyke T."/>
            <person name="Wu D."/>
            <person name="Spring S."/>
            <person name="Klenk H.-P."/>
            <person name="Eisen J.A."/>
        </authorList>
    </citation>
    <scope>NUCLEOTIDE SEQUENCE [LARGE SCALE GENOMIC DNA]</scope>
    <source>
        <strain evidence="6">ATCC 43595 / DSM 2588 / LMG 13176 / NBRC 15968 / NCIMB 11800 / UQM 2034</strain>
    </source>
</reference>
<gene>
    <name evidence="5" type="ordered locus">Cpin_4995</name>
</gene>
<dbReference type="PANTHER" id="PTHR47683:SF2">
    <property type="entry name" value="RNA-BINDING S4 DOMAIN-CONTAINING PROTEIN"/>
    <property type="match status" value="1"/>
</dbReference>
<evidence type="ECO:0000313" key="5">
    <source>
        <dbReference type="EMBL" id="ACU62428.1"/>
    </source>
</evidence>
<accession>A0A979G816</accession>
<dbReference type="Gene3D" id="3.30.70.580">
    <property type="entry name" value="Pseudouridine synthase I, catalytic domain, N-terminal subdomain"/>
    <property type="match status" value="1"/>
</dbReference>
<evidence type="ECO:0000256" key="1">
    <source>
        <dbReference type="ARBA" id="ARBA00008348"/>
    </source>
</evidence>
<dbReference type="RefSeq" id="WP_012792596.1">
    <property type="nucleotide sequence ID" value="NC_013132.1"/>
</dbReference>
<dbReference type="EMBL" id="CP001699">
    <property type="protein sequence ID" value="ACU62428.1"/>
    <property type="molecule type" value="Genomic_DNA"/>
</dbReference>
<dbReference type="PROSITE" id="PS01149">
    <property type="entry name" value="PSI_RSU"/>
    <property type="match status" value="1"/>
</dbReference>
<dbReference type="GO" id="GO:0001522">
    <property type="term" value="P:pseudouridine synthesis"/>
    <property type="evidence" value="ECO:0007669"/>
    <property type="project" value="InterPro"/>
</dbReference>
<dbReference type="PANTHER" id="PTHR47683">
    <property type="entry name" value="PSEUDOURIDINE SYNTHASE FAMILY PROTEIN-RELATED"/>
    <property type="match status" value="1"/>
</dbReference>
<dbReference type="KEGG" id="cpi:Cpin_4995"/>
<organism evidence="5 6">
    <name type="scientific">Chitinophaga pinensis (strain ATCC 43595 / DSM 2588 / LMG 13176 / NBRC 15968 / NCIMB 11800 / UQM 2034)</name>
    <dbReference type="NCBI Taxonomy" id="485918"/>
    <lineage>
        <taxon>Bacteria</taxon>
        <taxon>Pseudomonadati</taxon>
        <taxon>Bacteroidota</taxon>
        <taxon>Chitinophagia</taxon>
        <taxon>Chitinophagales</taxon>
        <taxon>Chitinophagaceae</taxon>
        <taxon>Chitinophaga</taxon>
    </lineage>
</organism>
<proteinExistence type="inferred from homology"/>
<dbReference type="InterPro" id="IPR006145">
    <property type="entry name" value="PsdUridine_synth_RsuA/RluA"/>
</dbReference>
<dbReference type="Pfam" id="PF00849">
    <property type="entry name" value="PseudoU_synth_2"/>
    <property type="match status" value="1"/>
</dbReference>
<dbReference type="InterPro" id="IPR020103">
    <property type="entry name" value="PsdUridine_synth_cat_dom_sf"/>
</dbReference>
<dbReference type="Gene3D" id="3.30.70.1560">
    <property type="entry name" value="Alpha-L RNA-binding motif"/>
    <property type="match status" value="1"/>
</dbReference>
<evidence type="ECO:0000259" key="4">
    <source>
        <dbReference type="Pfam" id="PF00849"/>
    </source>
</evidence>
<comment type="similarity">
    <text evidence="1 3">Belongs to the pseudouridine synthase RsuA family.</text>
</comment>
<sequence>MSVSGHRYFAINKPYNMVSQFISPDKVRLLGDLDFDFPEGTHAVGRLDNNSEGLLLLTTNKRVTRLLFESEQPHKRAYLVMVKNIVTQETIEKLRNGVTIRIKGGVDWVTTPCEAEIVEKPAYIAPREHHPVKEFLPHSWLLITLTEGKFHQVRKMTSAIHHHCDRLIRVSIEDMELGDLPPGGVREIEEETFFRLLKIENWQPEASILPQE</sequence>
<protein>
    <recommendedName>
        <fullName evidence="3">Pseudouridine synthase</fullName>
        <ecNumber evidence="3">5.4.99.-</ecNumber>
    </recommendedName>
</protein>
<evidence type="ECO:0000256" key="2">
    <source>
        <dbReference type="ARBA" id="ARBA00023235"/>
    </source>
</evidence>
<dbReference type="GO" id="GO:0006364">
    <property type="term" value="P:rRNA processing"/>
    <property type="evidence" value="ECO:0007669"/>
    <property type="project" value="UniProtKB-ARBA"/>
</dbReference>
<evidence type="ECO:0000256" key="3">
    <source>
        <dbReference type="RuleBase" id="RU003887"/>
    </source>
</evidence>
<dbReference type="AlphaFoldDB" id="A0A979G816"/>
<dbReference type="InterPro" id="IPR042092">
    <property type="entry name" value="PsdUridine_s_RsuA/RluB/E/F_cat"/>
</dbReference>
<keyword evidence="2 3" id="KW-0413">Isomerase</keyword>
<dbReference type="OrthoDB" id="1012272at2"/>
<dbReference type="EC" id="5.4.99.-" evidence="3"/>
<dbReference type="InterPro" id="IPR000748">
    <property type="entry name" value="PsdUridine_synth_RsuA/RluB/E/F"/>
</dbReference>
<reference evidence="5 6" key="2">
    <citation type="journal article" date="2010" name="Stand. Genomic Sci.">
        <title>Complete genome sequence of Chitinophaga pinensis type strain (UQM 2034).</title>
        <authorList>
            <person name="Glavina Del Rio T."/>
            <person name="Abt B."/>
            <person name="Spring S."/>
            <person name="Lapidus A."/>
            <person name="Nolan M."/>
            <person name="Tice H."/>
            <person name="Copeland A."/>
            <person name="Cheng J.F."/>
            <person name="Chen F."/>
            <person name="Bruce D."/>
            <person name="Goodwin L."/>
            <person name="Pitluck S."/>
            <person name="Ivanova N."/>
            <person name="Mavromatis K."/>
            <person name="Mikhailova N."/>
            <person name="Pati A."/>
            <person name="Chen A."/>
            <person name="Palaniappan K."/>
            <person name="Land M."/>
            <person name="Hauser L."/>
            <person name="Chang Y.J."/>
            <person name="Jeffries C.D."/>
            <person name="Chain P."/>
            <person name="Saunders E."/>
            <person name="Detter J.C."/>
            <person name="Brettin T."/>
            <person name="Rohde M."/>
            <person name="Goker M."/>
            <person name="Bristow J."/>
            <person name="Eisen J.A."/>
            <person name="Markowitz V."/>
            <person name="Hugenholtz P."/>
            <person name="Kyrpides N.C."/>
            <person name="Klenk H.P."/>
            <person name="Lucas S."/>
        </authorList>
    </citation>
    <scope>NUCLEOTIDE SEQUENCE [LARGE SCALE GENOMIC DNA]</scope>
    <source>
        <strain evidence="6">ATCC 43595 / DSM 2588 / LMG 13176 / NBRC 15968 / NCIMB 11800 / UQM 2034</strain>
    </source>
</reference>
<dbReference type="NCBIfam" id="TIGR00093">
    <property type="entry name" value="pseudouridine synthase"/>
    <property type="match status" value="1"/>
</dbReference>
<dbReference type="GO" id="GO:0009982">
    <property type="term" value="F:pseudouridine synthase activity"/>
    <property type="evidence" value="ECO:0007669"/>
    <property type="project" value="InterPro"/>
</dbReference>